<proteinExistence type="predicted"/>
<gene>
    <name evidence="2" type="ORF">TCM_023606</name>
</gene>
<organism evidence="2 3">
    <name type="scientific">Theobroma cacao</name>
    <name type="common">Cacao</name>
    <name type="synonym">Cocoa</name>
    <dbReference type="NCBI Taxonomy" id="3641"/>
    <lineage>
        <taxon>Eukaryota</taxon>
        <taxon>Viridiplantae</taxon>
        <taxon>Streptophyta</taxon>
        <taxon>Embryophyta</taxon>
        <taxon>Tracheophyta</taxon>
        <taxon>Spermatophyta</taxon>
        <taxon>Magnoliopsida</taxon>
        <taxon>eudicotyledons</taxon>
        <taxon>Gunneridae</taxon>
        <taxon>Pentapetalae</taxon>
        <taxon>rosids</taxon>
        <taxon>malvids</taxon>
        <taxon>Malvales</taxon>
        <taxon>Malvaceae</taxon>
        <taxon>Byttnerioideae</taxon>
        <taxon>Theobroma</taxon>
    </lineage>
</organism>
<evidence type="ECO:0000256" key="1">
    <source>
        <dbReference type="SAM" id="MobiDB-lite"/>
    </source>
</evidence>
<sequence>MLSLARFQLTFRVMNVYQDVVVVVTGSMGVSGLDNSIGIRAFGFKVILKIYNVLRYAGDTHTISRRDSSPDASHSIREGSLDSTAKSRWQPKPSSPKSAYSNNINISMRDSLFRESKEYVKEMGKLRIAEGGIRPRKGVSVVQHYPPGCGVM</sequence>
<accession>A0A061EVL6</accession>
<feature type="region of interest" description="Disordered" evidence="1">
    <location>
        <begin position="62"/>
        <end position="102"/>
    </location>
</feature>
<dbReference type="AlphaFoldDB" id="A0A061EVL6"/>
<dbReference type="HOGENOM" id="CLU_1725606_0_0_1"/>
<name>A0A061EVL6_THECC</name>
<reference evidence="2 3" key="1">
    <citation type="journal article" date="2013" name="Genome Biol.">
        <title>The genome sequence of the most widely cultivated cacao type and its use to identify candidate genes regulating pod color.</title>
        <authorList>
            <person name="Motamayor J.C."/>
            <person name="Mockaitis K."/>
            <person name="Schmutz J."/>
            <person name="Haiminen N."/>
            <person name="Iii D.L."/>
            <person name="Cornejo O."/>
            <person name="Findley S.D."/>
            <person name="Zheng P."/>
            <person name="Utro F."/>
            <person name="Royaert S."/>
            <person name="Saski C."/>
            <person name="Jenkins J."/>
            <person name="Podicheti R."/>
            <person name="Zhao M."/>
            <person name="Scheffler B.E."/>
            <person name="Stack J.C."/>
            <person name="Feltus F.A."/>
            <person name="Mustiga G.M."/>
            <person name="Amores F."/>
            <person name="Phillips W."/>
            <person name="Marelli J.P."/>
            <person name="May G.D."/>
            <person name="Shapiro H."/>
            <person name="Ma J."/>
            <person name="Bustamante C.D."/>
            <person name="Schnell R.J."/>
            <person name="Main D."/>
            <person name="Gilbert D."/>
            <person name="Parida L."/>
            <person name="Kuhn D.N."/>
        </authorList>
    </citation>
    <scope>NUCLEOTIDE SEQUENCE [LARGE SCALE GENOMIC DNA]</scope>
    <source>
        <strain evidence="3">cv. Matina 1-6</strain>
    </source>
</reference>
<dbReference type="EMBL" id="CM001883">
    <property type="protein sequence ID" value="EOY08658.1"/>
    <property type="molecule type" value="Genomic_DNA"/>
</dbReference>
<dbReference type="InParanoid" id="A0A061EVL6"/>
<evidence type="ECO:0000313" key="2">
    <source>
        <dbReference type="EMBL" id="EOY08658.1"/>
    </source>
</evidence>
<feature type="compositionally biased region" description="Basic and acidic residues" evidence="1">
    <location>
        <begin position="62"/>
        <end position="80"/>
    </location>
</feature>
<evidence type="ECO:0000313" key="3">
    <source>
        <dbReference type="Proteomes" id="UP000026915"/>
    </source>
</evidence>
<dbReference type="Gramene" id="EOY08658">
    <property type="protein sequence ID" value="EOY08658"/>
    <property type="gene ID" value="TCM_023606"/>
</dbReference>
<dbReference type="Proteomes" id="UP000026915">
    <property type="component" value="Chromosome 5"/>
</dbReference>
<protein>
    <submittedName>
        <fullName evidence="2">Uncharacterized protein</fullName>
    </submittedName>
</protein>
<keyword evidence="3" id="KW-1185">Reference proteome</keyword>